<keyword evidence="1" id="KW-0472">Membrane</keyword>
<proteinExistence type="predicted"/>
<name>A0AA35D645_9BURK</name>
<comment type="caution">
    <text evidence="2">The sequence shown here is derived from an EMBL/GenBank/DDBJ whole genome shotgun (WGS) entry which is preliminary data.</text>
</comment>
<feature type="transmembrane region" description="Helical" evidence="1">
    <location>
        <begin position="12"/>
        <end position="36"/>
    </location>
</feature>
<evidence type="ECO:0000256" key="1">
    <source>
        <dbReference type="SAM" id="Phobius"/>
    </source>
</evidence>
<dbReference type="GO" id="GO:0043683">
    <property type="term" value="P:type IV pilus assembly"/>
    <property type="evidence" value="ECO:0007669"/>
    <property type="project" value="InterPro"/>
</dbReference>
<dbReference type="Pfam" id="PF07963">
    <property type="entry name" value="N_methyl"/>
    <property type="match status" value="1"/>
</dbReference>
<organism evidence="2 3">
    <name type="scientific">Comamonas aquatica</name>
    <dbReference type="NCBI Taxonomy" id="225991"/>
    <lineage>
        <taxon>Bacteria</taxon>
        <taxon>Pseudomonadati</taxon>
        <taxon>Pseudomonadota</taxon>
        <taxon>Betaproteobacteria</taxon>
        <taxon>Burkholderiales</taxon>
        <taxon>Comamonadaceae</taxon>
        <taxon>Comamonas</taxon>
    </lineage>
</organism>
<dbReference type="AlphaFoldDB" id="A0AA35D645"/>
<dbReference type="Pfam" id="PF16074">
    <property type="entry name" value="PilW"/>
    <property type="match status" value="1"/>
</dbReference>
<dbReference type="RefSeq" id="WP_234687835.1">
    <property type="nucleotide sequence ID" value="NZ_CAHPRW010000004.1"/>
</dbReference>
<dbReference type="NCBIfam" id="TIGR02532">
    <property type="entry name" value="IV_pilin_GFxxxE"/>
    <property type="match status" value="1"/>
</dbReference>
<accession>A0AA35D645</accession>
<sequence>MHHAPSSVRGLTLVELLVAMALGLVITLAAVTALVISQQGFRSVDAASQVRDNARFASDIMRRVILQAGYLSPQFAIDRNHGFSLNNAIVSEPNIKGFNNANYNQNLVIGTTNTVPSSARGVNGSDMLVVRYQVGHTAAGGVADRSMINCLGNVETSTPDNPDERLFSVFHISNTSSGEPALMCTWRNEATGNWQTQPLIEGVERLQILYGTHNVTANTAPTTLSSSTLTPAPDRYLRADQLVVTGNDAATNTNWSRVRSIRIGMVLRGLSGSAPTTANGPAIFPFGLAAFGSTNDPGTQPGTPNDGRLRQTVNFTVHLRNPQSTQ</sequence>
<reference evidence="2" key="1">
    <citation type="submission" date="2020-05" db="EMBL/GenBank/DDBJ databases">
        <authorList>
            <person name="Delgado-Blas J."/>
        </authorList>
    </citation>
    <scope>NUCLEOTIDE SEQUENCE</scope>
    <source>
        <strain evidence="2">BB1454</strain>
    </source>
</reference>
<keyword evidence="1" id="KW-0812">Transmembrane</keyword>
<evidence type="ECO:0000313" key="2">
    <source>
        <dbReference type="EMBL" id="CAB5674180.1"/>
    </source>
</evidence>
<keyword evidence="1" id="KW-1133">Transmembrane helix</keyword>
<dbReference type="InterPro" id="IPR012902">
    <property type="entry name" value="N_methyl_site"/>
</dbReference>
<dbReference type="EMBL" id="CAHPSC010000010">
    <property type="protein sequence ID" value="CAB5674180.1"/>
    <property type="molecule type" value="Genomic_DNA"/>
</dbReference>
<protein>
    <submittedName>
        <fullName evidence="2">Tfp pilus assembly protein PilW</fullName>
    </submittedName>
</protein>
<evidence type="ECO:0000313" key="3">
    <source>
        <dbReference type="Proteomes" id="UP000834458"/>
    </source>
</evidence>
<gene>
    <name evidence="2" type="ORF">GHA_01030</name>
</gene>
<dbReference type="PROSITE" id="PS00409">
    <property type="entry name" value="PROKAR_NTER_METHYL"/>
    <property type="match status" value="1"/>
</dbReference>
<dbReference type="InterPro" id="IPR032092">
    <property type="entry name" value="PilW"/>
</dbReference>
<dbReference type="Proteomes" id="UP000834458">
    <property type="component" value="Unassembled WGS sequence"/>
</dbReference>